<name>A0A5N0EMK2_9NOCA</name>
<gene>
    <name evidence="3" type="ORF">F3087_09715</name>
</gene>
<dbReference type="Proteomes" id="UP000323876">
    <property type="component" value="Unassembled WGS sequence"/>
</dbReference>
<comment type="caution">
    <text evidence="3">The sequence shown here is derived from an EMBL/GenBank/DDBJ whole genome shotgun (WGS) entry which is preliminary data.</text>
</comment>
<feature type="signal peptide" evidence="1">
    <location>
        <begin position="1"/>
        <end position="24"/>
    </location>
</feature>
<keyword evidence="1" id="KW-0732">Signal</keyword>
<evidence type="ECO:0000313" key="3">
    <source>
        <dbReference type="EMBL" id="KAA8889225.1"/>
    </source>
</evidence>
<dbReference type="OrthoDB" id="4554818at2"/>
<feature type="chain" id="PRO_5024384290" evidence="1">
    <location>
        <begin position="25"/>
        <end position="187"/>
    </location>
</feature>
<feature type="domain" description="DUF4232" evidence="2">
    <location>
        <begin position="44"/>
        <end position="170"/>
    </location>
</feature>
<accession>A0A5N0EMK2</accession>
<dbReference type="AlphaFoldDB" id="A0A5N0EMK2"/>
<dbReference type="PROSITE" id="PS51257">
    <property type="entry name" value="PROKAR_LIPOPROTEIN"/>
    <property type="match status" value="1"/>
</dbReference>
<dbReference type="Pfam" id="PF14016">
    <property type="entry name" value="DUF4232"/>
    <property type="match status" value="1"/>
</dbReference>
<dbReference type="InterPro" id="IPR025326">
    <property type="entry name" value="DUF4232"/>
</dbReference>
<proteinExistence type="predicted"/>
<reference evidence="3 4" key="1">
    <citation type="submission" date="2019-09" db="EMBL/GenBank/DDBJ databases">
        <authorList>
            <person name="Wang X."/>
        </authorList>
    </citation>
    <scope>NUCLEOTIDE SEQUENCE [LARGE SCALE GENOMIC DNA]</scope>
    <source>
        <strain evidence="3 4">CICC 11023</strain>
    </source>
</reference>
<dbReference type="RefSeq" id="WP_150401499.1">
    <property type="nucleotide sequence ID" value="NZ_VXLC01000003.1"/>
</dbReference>
<evidence type="ECO:0000256" key="1">
    <source>
        <dbReference type="SAM" id="SignalP"/>
    </source>
</evidence>
<sequence>MSKQTKRYARIALCAAVIAAAGCASDPASDDAPPSIGSKQISPCAPGRLVLSATEVSPGATHRGVQITIGLINGTPACELSGYPEVEADEGGPAIRADHTLRGYLGGLPPDRDAPPPVTVTDSNIPTAGAASAIVEGMAVDAAGNSCPTYTRLLVTPPDAPAPKLVAATITACTLEVHPLLGSDMHP</sequence>
<dbReference type="EMBL" id="VXLC01000003">
    <property type="protein sequence ID" value="KAA8889225.1"/>
    <property type="molecule type" value="Genomic_DNA"/>
</dbReference>
<organism evidence="3 4">
    <name type="scientific">Nocardia colli</name>
    <dbReference type="NCBI Taxonomy" id="2545717"/>
    <lineage>
        <taxon>Bacteria</taxon>
        <taxon>Bacillati</taxon>
        <taxon>Actinomycetota</taxon>
        <taxon>Actinomycetes</taxon>
        <taxon>Mycobacteriales</taxon>
        <taxon>Nocardiaceae</taxon>
        <taxon>Nocardia</taxon>
    </lineage>
</organism>
<keyword evidence="4" id="KW-1185">Reference proteome</keyword>
<protein>
    <submittedName>
        <fullName evidence="3">DUF4232 domain-containing protein</fullName>
    </submittedName>
</protein>
<evidence type="ECO:0000313" key="4">
    <source>
        <dbReference type="Proteomes" id="UP000323876"/>
    </source>
</evidence>
<evidence type="ECO:0000259" key="2">
    <source>
        <dbReference type="Pfam" id="PF14016"/>
    </source>
</evidence>